<proteinExistence type="predicted"/>
<dbReference type="Proteomes" id="UP000076502">
    <property type="component" value="Unassembled WGS sequence"/>
</dbReference>
<gene>
    <name evidence="2" type="ORF">WN55_10104</name>
</gene>
<feature type="compositionally biased region" description="Polar residues" evidence="1">
    <location>
        <begin position="573"/>
        <end position="582"/>
    </location>
</feature>
<accession>A0A154P2N0</accession>
<feature type="region of interest" description="Disordered" evidence="1">
    <location>
        <begin position="312"/>
        <end position="347"/>
    </location>
</feature>
<keyword evidence="3" id="KW-1185">Reference proteome</keyword>
<feature type="compositionally biased region" description="Low complexity" evidence="1">
    <location>
        <begin position="312"/>
        <end position="334"/>
    </location>
</feature>
<evidence type="ECO:0000256" key="1">
    <source>
        <dbReference type="SAM" id="MobiDB-lite"/>
    </source>
</evidence>
<feature type="region of interest" description="Disordered" evidence="1">
    <location>
        <begin position="112"/>
        <end position="138"/>
    </location>
</feature>
<reference evidence="2 3" key="1">
    <citation type="submission" date="2015-07" db="EMBL/GenBank/DDBJ databases">
        <title>The genome of Dufourea novaeangliae.</title>
        <authorList>
            <person name="Pan H."/>
            <person name="Kapheim K."/>
        </authorList>
    </citation>
    <scope>NUCLEOTIDE SEQUENCE [LARGE SCALE GENOMIC DNA]</scope>
    <source>
        <strain evidence="2">0120121106</strain>
        <tissue evidence="2">Whole body</tissue>
    </source>
</reference>
<name>A0A154P2N0_DUFNO</name>
<dbReference type="AlphaFoldDB" id="A0A154P2N0"/>
<organism evidence="2 3">
    <name type="scientific">Dufourea novaeangliae</name>
    <name type="common">Sweat bee</name>
    <dbReference type="NCBI Taxonomy" id="178035"/>
    <lineage>
        <taxon>Eukaryota</taxon>
        <taxon>Metazoa</taxon>
        <taxon>Ecdysozoa</taxon>
        <taxon>Arthropoda</taxon>
        <taxon>Hexapoda</taxon>
        <taxon>Insecta</taxon>
        <taxon>Pterygota</taxon>
        <taxon>Neoptera</taxon>
        <taxon>Endopterygota</taxon>
        <taxon>Hymenoptera</taxon>
        <taxon>Apocrita</taxon>
        <taxon>Aculeata</taxon>
        <taxon>Apoidea</taxon>
        <taxon>Anthophila</taxon>
        <taxon>Halictidae</taxon>
        <taxon>Rophitinae</taxon>
        <taxon>Dufourea</taxon>
    </lineage>
</organism>
<evidence type="ECO:0000313" key="3">
    <source>
        <dbReference type="Proteomes" id="UP000076502"/>
    </source>
</evidence>
<feature type="region of interest" description="Disordered" evidence="1">
    <location>
        <begin position="567"/>
        <end position="593"/>
    </location>
</feature>
<feature type="region of interest" description="Disordered" evidence="1">
    <location>
        <begin position="22"/>
        <end position="51"/>
    </location>
</feature>
<dbReference type="EMBL" id="KQ434809">
    <property type="protein sequence ID" value="KZC06195.1"/>
    <property type="molecule type" value="Genomic_DNA"/>
</dbReference>
<evidence type="ECO:0000313" key="2">
    <source>
        <dbReference type="EMBL" id="KZC06195.1"/>
    </source>
</evidence>
<protein>
    <submittedName>
        <fullName evidence="2">Uncharacterized protein</fullName>
    </submittedName>
</protein>
<sequence length="593" mass="66634">MNKNKKLVAKYDIRQGNKKIENTEEAPVKKSMKVDVGCESPKHSSDLRLSGHSTPIRKKNYAFDVEDSPELDYHCSPISLPCTQDGGNEIAWDWQVSVTKCSNDKSKCETTAVETPKRTKQLQKKRNSNSPLLQKPLKRKQVKMENIENIGKFTAELKALSERMKTMQQNGNSHSTVNDDDNQAEHETRLLLEADSESNDDIMLEIGVNNKSTINTISTNNNKKENYEDLFDDSVNDSMVKCSQEIEEKLKLNNSKGIGMELSTVNEEEELFSSEKEMQHLTISNTSTTNSKNSNIFKSSSSVNISSHLKTYSNNSSKMSSTSSISGSVSSSKDASTRKSHFNNNIPNTEIENNILQGKVMSQFPDDSFDDCLATCMEDDKVLSKLSEYDFSVSDSDCGLNYSRKFSKQTVTNTKDYKSVNHKETVQKTFIGNTALETRKFFKTKSLSDQYFYQSRNPSVSNKTNKTVASSEKRFQSNSIVSSVSTSFPITKDQRPYESNNIPSINGIENACILNRLEEKEVGNCIVKYKSTSNLGSIKETVKASHSVQCTPEEIERKRLEAKMRLEAKRKSQQNTGITGTPSEIPVKKSVKR</sequence>
<feature type="compositionally biased region" description="Basic residues" evidence="1">
    <location>
        <begin position="118"/>
        <end position="127"/>
    </location>
</feature>
<dbReference type="OrthoDB" id="2017408at2759"/>